<evidence type="ECO:0000313" key="10">
    <source>
        <dbReference type="Proteomes" id="UP001154078"/>
    </source>
</evidence>
<name>A0A9P0AUD3_BRAAE</name>
<keyword evidence="6" id="KW-0238">DNA-binding</keyword>
<keyword evidence="4" id="KW-0863">Zinc-finger</keyword>
<evidence type="ECO:0000256" key="5">
    <source>
        <dbReference type="ARBA" id="ARBA00022833"/>
    </source>
</evidence>
<sequence length="472" mass="55517">MKTQPKCPYCTYSTQRNKDIHKHVHRKHREQNNVEKKVKLRCPIYNCDSCSYTTVTSKDFEKHVQACKTLMTCIHCAFATTLDVKMQKHVKNHKINKCMYCTFAAVENKTLQQHIFRKHKKQNDLENKVSIDIKTFPCAYCEFTTTVNQALQRHIYRKHREQNELENKVDIQIKTYSCDSCDYKTVTKTSFTAHIASCKNLKTTFDCLHCSYTTNTLYKLNSHLKSHETSNLTCPYCQYVSKMSTSLQKHIFSKHRSQNEIEKKIEINLKTFQCENCIYITVEPKYYQKHVKSCKVGPEINCSQCSYKTNVEYEYKLHYKKHIEENLKCPYCAYTTKHTPNLQMHVLMKHPQHADTMDASSLEQNTKLINEEKEHTSNTGPSNHSKCPYCKFVTKGNHLSLQNHVVFKHKEENDVEKKVTVSPCILNNYVTTMEKRKEKRKEKKGYSCRLCDFNTKVLTDLRGHHSKNHKKN</sequence>
<dbReference type="PANTHER" id="PTHR24392:SF56">
    <property type="entry name" value="ZINC FINGER PROTEIN 510"/>
    <property type="match status" value="1"/>
</dbReference>
<keyword evidence="5" id="KW-0862">Zinc</keyword>
<reference evidence="9" key="1">
    <citation type="submission" date="2021-12" db="EMBL/GenBank/DDBJ databases">
        <authorList>
            <person name="King R."/>
        </authorList>
    </citation>
    <scope>NUCLEOTIDE SEQUENCE</scope>
</reference>
<dbReference type="GO" id="GO:0003677">
    <property type="term" value="F:DNA binding"/>
    <property type="evidence" value="ECO:0007669"/>
    <property type="project" value="UniProtKB-KW"/>
</dbReference>
<organism evidence="9 10">
    <name type="scientific">Brassicogethes aeneus</name>
    <name type="common">Rape pollen beetle</name>
    <name type="synonym">Meligethes aeneus</name>
    <dbReference type="NCBI Taxonomy" id="1431903"/>
    <lineage>
        <taxon>Eukaryota</taxon>
        <taxon>Metazoa</taxon>
        <taxon>Ecdysozoa</taxon>
        <taxon>Arthropoda</taxon>
        <taxon>Hexapoda</taxon>
        <taxon>Insecta</taxon>
        <taxon>Pterygota</taxon>
        <taxon>Neoptera</taxon>
        <taxon>Endopterygota</taxon>
        <taxon>Coleoptera</taxon>
        <taxon>Polyphaga</taxon>
        <taxon>Cucujiformia</taxon>
        <taxon>Nitidulidae</taxon>
        <taxon>Meligethinae</taxon>
        <taxon>Brassicogethes</taxon>
    </lineage>
</organism>
<evidence type="ECO:0000256" key="3">
    <source>
        <dbReference type="ARBA" id="ARBA00022737"/>
    </source>
</evidence>
<keyword evidence="10" id="KW-1185">Reference proteome</keyword>
<gene>
    <name evidence="9" type="ORF">MELIAE_LOCUS2836</name>
</gene>
<evidence type="ECO:0000313" key="9">
    <source>
        <dbReference type="EMBL" id="CAH0549817.1"/>
    </source>
</evidence>
<proteinExistence type="predicted"/>
<feature type="domain" description="C2H2-type" evidence="8">
    <location>
        <begin position="272"/>
        <end position="292"/>
    </location>
</feature>
<feature type="domain" description="C2H2-type" evidence="8">
    <location>
        <begin position="385"/>
        <end position="409"/>
    </location>
</feature>
<dbReference type="GO" id="GO:0008270">
    <property type="term" value="F:zinc ion binding"/>
    <property type="evidence" value="ECO:0007669"/>
    <property type="project" value="UniProtKB-KW"/>
</dbReference>
<keyword evidence="2" id="KW-0479">Metal-binding</keyword>
<accession>A0A9P0AUD3</accession>
<feature type="domain" description="C2H2-type" evidence="8">
    <location>
        <begin position="176"/>
        <end position="196"/>
    </location>
</feature>
<evidence type="ECO:0000256" key="7">
    <source>
        <dbReference type="ARBA" id="ARBA00023242"/>
    </source>
</evidence>
<protein>
    <recommendedName>
        <fullName evidence="8">C2H2-type domain-containing protein</fullName>
    </recommendedName>
</protein>
<dbReference type="Proteomes" id="UP001154078">
    <property type="component" value="Chromosome 11"/>
</dbReference>
<evidence type="ECO:0000256" key="1">
    <source>
        <dbReference type="ARBA" id="ARBA00004123"/>
    </source>
</evidence>
<feature type="domain" description="C2H2-type" evidence="8">
    <location>
        <begin position="96"/>
        <end position="119"/>
    </location>
</feature>
<feature type="domain" description="C2H2-type" evidence="8">
    <location>
        <begin position="205"/>
        <end position="227"/>
    </location>
</feature>
<comment type="subcellular location">
    <subcellularLocation>
        <location evidence="1">Nucleus</location>
    </subcellularLocation>
</comment>
<evidence type="ECO:0000256" key="4">
    <source>
        <dbReference type="ARBA" id="ARBA00022771"/>
    </source>
</evidence>
<dbReference type="Gene3D" id="3.30.160.60">
    <property type="entry name" value="Classic Zinc Finger"/>
    <property type="match status" value="5"/>
</dbReference>
<feature type="domain" description="C2H2-type" evidence="8">
    <location>
        <begin position="136"/>
        <end position="159"/>
    </location>
</feature>
<dbReference type="InterPro" id="IPR013087">
    <property type="entry name" value="Znf_C2H2_type"/>
</dbReference>
<keyword evidence="7" id="KW-0539">Nucleus</keyword>
<dbReference type="SMART" id="SM00355">
    <property type="entry name" value="ZnF_C2H2"/>
    <property type="match status" value="13"/>
</dbReference>
<keyword evidence="3" id="KW-0677">Repeat</keyword>
<evidence type="ECO:0000256" key="2">
    <source>
        <dbReference type="ARBA" id="ARBA00022723"/>
    </source>
</evidence>
<feature type="domain" description="C2H2-type" evidence="8">
    <location>
        <begin position="45"/>
        <end position="65"/>
    </location>
</feature>
<evidence type="ECO:0000259" key="8">
    <source>
        <dbReference type="SMART" id="SM00355"/>
    </source>
</evidence>
<feature type="domain" description="C2H2-type" evidence="8">
    <location>
        <begin position="5"/>
        <end position="28"/>
    </location>
</feature>
<feature type="domain" description="C2H2-type" evidence="8">
    <location>
        <begin position="446"/>
        <end position="469"/>
    </location>
</feature>
<dbReference type="PANTHER" id="PTHR24392">
    <property type="entry name" value="ZINC FINGER PROTEIN"/>
    <property type="match status" value="1"/>
</dbReference>
<feature type="domain" description="C2H2-type" evidence="8">
    <location>
        <begin position="232"/>
        <end position="255"/>
    </location>
</feature>
<feature type="domain" description="C2H2-type" evidence="8">
    <location>
        <begin position="71"/>
        <end position="93"/>
    </location>
</feature>
<dbReference type="OrthoDB" id="3561125at2759"/>
<evidence type="ECO:0000256" key="6">
    <source>
        <dbReference type="ARBA" id="ARBA00023125"/>
    </source>
</evidence>
<dbReference type="GO" id="GO:0005634">
    <property type="term" value="C:nucleus"/>
    <property type="evidence" value="ECO:0007669"/>
    <property type="project" value="UniProtKB-SubCell"/>
</dbReference>
<dbReference type="EMBL" id="OV121142">
    <property type="protein sequence ID" value="CAH0549817.1"/>
    <property type="molecule type" value="Genomic_DNA"/>
</dbReference>
<feature type="domain" description="C2H2-type" evidence="8">
    <location>
        <begin position="300"/>
        <end position="322"/>
    </location>
</feature>
<feature type="domain" description="C2H2-type" evidence="8">
    <location>
        <begin position="327"/>
        <end position="350"/>
    </location>
</feature>
<dbReference type="AlphaFoldDB" id="A0A9P0AUD3"/>